<dbReference type="Proteomes" id="UP000002714">
    <property type="component" value="Chromosome"/>
</dbReference>
<gene>
    <name evidence="2" type="ordered locus">Suden_0753</name>
</gene>
<dbReference type="RefSeq" id="WP_011372385.1">
    <property type="nucleotide sequence ID" value="NC_007575.1"/>
</dbReference>
<proteinExistence type="predicted"/>
<dbReference type="AlphaFoldDB" id="Q30SJ9"/>
<dbReference type="HOGENOM" id="CLU_127488_0_0_7"/>
<dbReference type="OrthoDB" id="5334579at2"/>
<dbReference type="STRING" id="326298.Suden_0753"/>
<name>Q30SJ9_SULDN</name>
<feature type="transmembrane region" description="Helical" evidence="1">
    <location>
        <begin position="73"/>
        <end position="91"/>
    </location>
</feature>
<evidence type="ECO:0000256" key="1">
    <source>
        <dbReference type="SAM" id="Phobius"/>
    </source>
</evidence>
<dbReference type="NCBIfam" id="TIGR03940">
    <property type="entry name" value="PGA_PgaD"/>
    <property type="match status" value="1"/>
</dbReference>
<dbReference type="GO" id="GO:0043709">
    <property type="term" value="P:cell adhesion involved in single-species biofilm formation"/>
    <property type="evidence" value="ECO:0007669"/>
    <property type="project" value="InterPro"/>
</dbReference>
<sequence length="145" mass="17028">MKKKKTLIINQRHELPFSKKIGWDIVTILLWAGWIYLWKPLLIVFYNIVTLDAHVDEISKVIFDEISAVTVEHALLMLVATPTVLFILSWLNRHVAPSEHFIYKFDEYANYFKVDSTKLRETMDSQLITIYHDDNGHIANIENKI</sequence>
<evidence type="ECO:0008006" key="4">
    <source>
        <dbReference type="Google" id="ProtNLM"/>
    </source>
</evidence>
<keyword evidence="1" id="KW-1133">Transmembrane helix</keyword>
<evidence type="ECO:0000313" key="2">
    <source>
        <dbReference type="EMBL" id="ABB44032.1"/>
    </source>
</evidence>
<evidence type="ECO:0000313" key="3">
    <source>
        <dbReference type="Proteomes" id="UP000002714"/>
    </source>
</evidence>
<dbReference type="Pfam" id="PF13994">
    <property type="entry name" value="PgaD"/>
    <property type="match status" value="1"/>
</dbReference>
<dbReference type="eggNOG" id="ENOG503312A">
    <property type="taxonomic scope" value="Bacteria"/>
</dbReference>
<dbReference type="InterPro" id="IPR023829">
    <property type="entry name" value="PGA_PgaD"/>
</dbReference>
<keyword evidence="1" id="KW-0812">Transmembrane</keyword>
<feature type="transmembrane region" description="Helical" evidence="1">
    <location>
        <begin position="21"/>
        <end position="38"/>
    </location>
</feature>
<dbReference type="EMBL" id="CP000153">
    <property type="protein sequence ID" value="ABB44032.1"/>
    <property type="molecule type" value="Genomic_DNA"/>
</dbReference>
<keyword evidence="1" id="KW-0472">Membrane</keyword>
<keyword evidence="3" id="KW-1185">Reference proteome</keyword>
<reference evidence="2 3" key="1">
    <citation type="journal article" date="2008" name="Appl. Environ. Microbiol.">
        <title>Genome of the epsilonproteobacterial chemolithoautotroph Sulfurimonas denitrificans.</title>
        <authorList>
            <person name="Sievert S.M."/>
            <person name="Scott K.M."/>
            <person name="Klotz M.G."/>
            <person name="Chain P.S.G."/>
            <person name="Hauser L.J."/>
            <person name="Hemp J."/>
            <person name="Huegler M."/>
            <person name="Land M."/>
            <person name="Lapidus A."/>
            <person name="Larimer F.W."/>
            <person name="Lucas S."/>
            <person name="Malfatti S.A."/>
            <person name="Meyer F."/>
            <person name="Paulsen I.T."/>
            <person name="Ren Q."/>
            <person name="Simon J."/>
            <person name="Bailey K."/>
            <person name="Diaz E."/>
            <person name="Fitzpatrick K.A."/>
            <person name="Glover B."/>
            <person name="Gwatney N."/>
            <person name="Korajkic A."/>
            <person name="Long A."/>
            <person name="Mobberley J.M."/>
            <person name="Pantry S.N."/>
            <person name="Pazder G."/>
            <person name="Peterson S."/>
            <person name="Quintanilla J.D."/>
            <person name="Sprinkle R."/>
            <person name="Stephens J."/>
            <person name="Thomas P."/>
            <person name="Vaughn R."/>
            <person name="Weber M.J."/>
            <person name="Wooten L.L."/>
        </authorList>
    </citation>
    <scope>NUCLEOTIDE SEQUENCE [LARGE SCALE GENOMIC DNA]</scope>
    <source>
        <strain evidence="3">ATCC 33889 / DSM 1251</strain>
    </source>
</reference>
<protein>
    <recommendedName>
        <fullName evidence="4">Poly-beta-1,6-N-acetyl-D-glucosamine biosynthesis protein PgaD</fullName>
    </recommendedName>
</protein>
<accession>Q30SJ9</accession>
<dbReference type="KEGG" id="tdn:Suden_0753"/>
<organism evidence="2 3">
    <name type="scientific">Sulfurimonas denitrificans (strain ATCC 33889 / DSM 1251)</name>
    <name type="common">Thiomicrospira denitrificans (strain ATCC 33889 / DSM 1251)</name>
    <dbReference type="NCBI Taxonomy" id="326298"/>
    <lineage>
        <taxon>Bacteria</taxon>
        <taxon>Pseudomonadati</taxon>
        <taxon>Campylobacterota</taxon>
        <taxon>Epsilonproteobacteria</taxon>
        <taxon>Campylobacterales</taxon>
        <taxon>Sulfurimonadaceae</taxon>
        <taxon>Sulfurimonas</taxon>
    </lineage>
</organism>